<name>A7HSK6_PARL1</name>
<dbReference type="PROSITE" id="PS51186">
    <property type="entry name" value="GNAT"/>
    <property type="match status" value="1"/>
</dbReference>
<sequence length="197" mass="21194">MTGKATALDRIRAATPDDAAAIAAIYAPYVLDTAISFETVPPDEAQMAARIGKNQPVLPWLVHESGGSVTGYAYAGPHRERAAYRWSVDAAIYLDSGAHRKGIGSALYAVLFAALRLQGYHRAYGGITLPNAASVGLHEAQGFRPIGVYPEVGFKFGAWRDVGWWGLDLAPPDHEPAEPLPFTPEILEQAKKNAARL</sequence>
<dbReference type="Proteomes" id="UP000006377">
    <property type="component" value="Chromosome"/>
</dbReference>
<proteinExistence type="predicted"/>
<dbReference type="RefSeq" id="WP_012110160.1">
    <property type="nucleotide sequence ID" value="NC_009719.1"/>
</dbReference>
<dbReference type="GO" id="GO:0016747">
    <property type="term" value="F:acyltransferase activity, transferring groups other than amino-acyl groups"/>
    <property type="evidence" value="ECO:0007669"/>
    <property type="project" value="InterPro"/>
</dbReference>
<dbReference type="PANTHER" id="PTHR43072:SF8">
    <property type="entry name" value="ACYLTRANSFERASE FABY-RELATED"/>
    <property type="match status" value="1"/>
</dbReference>
<dbReference type="InterPro" id="IPR016181">
    <property type="entry name" value="Acyl_CoA_acyltransferase"/>
</dbReference>
<evidence type="ECO:0000313" key="2">
    <source>
        <dbReference type="EMBL" id="ABS62889.1"/>
    </source>
</evidence>
<dbReference type="HOGENOM" id="CLU_013985_4_2_5"/>
<keyword evidence="2" id="KW-0808">Transferase</keyword>
<dbReference type="OrthoDB" id="5459937at2"/>
<gene>
    <name evidence="2" type="ordered locus">Plav_1269</name>
</gene>
<evidence type="ECO:0000259" key="1">
    <source>
        <dbReference type="PROSITE" id="PS51186"/>
    </source>
</evidence>
<evidence type="ECO:0000313" key="3">
    <source>
        <dbReference type="Proteomes" id="UP000006377"/>
    </source>
</evidence>
<dbReference type="InterPro" id="IPR000182">
    <property type="entry name" value="GNAT_dom"/>
</dbReference>
<dbReference type="Pfam" id="PF13420">
    <property type="entry name" value="Acetyltransf_4"/>
    <property type="match status" value="1"/>
</dbReference>
<dbReference type="AlphaFoldDB" id="A7HSK6"/>
<dbReference type="Gene3D" id="3.40.630.30">
    <property type="match status" value="1"/>
</dbReference>
<dbReference type="EMBL" id="CP000774">
    <property type="protein sequence ID" value="ABS62889.1"/>
    <property type="molecule type" value="Genomic_DNA"/>
</dbReference>
<dbReference type="NCBIfam" id="NF040504">
    <property type="entry name" value="resist_ArsN1b"/>
    <property type="match status" value="1"/>
</dbReference>
<dbReference type="KEGG" id="pla:Plav_1269"/>
<dbReference type="PANTHER" id="PTHR43072">
    <property type="entry name" value="N-ACETYLTRANSFERASE"/>
    <property type="match status" value="1"/>
</dbReference>
<dbReference type="eggNOG" id="COG1247">
    <property type="taxonomic scope" value="Bacteria"/>
</dbReference>
<dbReference type="CDD" id="cd04301">
    <property type="entry name" value="NAT_SF"/>
    <property type="match status" value="1"/>
</dbReference>
<organism evidence="2 3">
    <name type="scientific">Parvibaculum lavamentivorans (strain DS-1 / DSM 13023 / NCIMB 13966)</name>
    <dbReference type="NCBI Taxonomy" id="402881"/>
    <lineage>
        <taxon>Bacteria</taxon>
        <taxon>Pseudomonadati</taxon>
        <taxon>Pseudomonadota</taxon>
        <taxon>Alphaproteobacteria</taxon>
        <taxon>Hyphomicrobiales</taxon>
        <taxon>Parvibaculaceae</taxon>
        <taxon>Parvibaculum</taxon>
    </lineage>
</organism>
<reference evidence="2 3" key="1">
    <citation type="journal article" date="2011" name="Stand. Genomic Sci.">
        <title>Complete genome sequence of Parvibaculum lavamentivorans type strain (DS-1(T)).</title>
        <authorList>
            <person name="Schleheck D."/>
            <person name="Weiss M."/>
            <person name="Pitluck S."/>
            <person name="Bruce D."/>
            <person name="Land M.L."/>
            <person name="Han S."/>
            <person name="Saunders E."/>
            <person name="Tapia R."/>
            <person name="Detter C."/>
            <person name="Brettin T."/>
            <person name="Han J."/>
            <person name="Woyke T."/>
            <person name="Goodwin L."/>
            <person name="Pennacchio L."/>
            <person name="Nolan M."/>
            <person name="Cook A.M."/>
            <person name="Kjelleberg S."/>
            <person name="Thomas T."/>
        </authorList>
    </citation>
    <scope>NUCLEOTIDE SEQUENCE [LARGE SCALE GENOMIC DNA]</scope>
    <source>
        <strain evidence="3">DS-1 / DSM 13023 / NCIMB 13966</strain>
    </source>
</reference>
<dbReference type="SUPFAM" id="SSF55729">
    <property type="entry name" value="Acyl-CoA N-acyltransferases (Nat)"/>
    <property type="match status" value="1"/>
</dbReference>
<feature type="domain" description="N-acetyltransferase" evidence="1">
    <location>
        <begin position="9"/>
        <end position="170"/>
    </location>
</feature>
<keyword evidence="3" id="KW-1185">Reference proteome</keyword>
<accession>A7HSK6</accession>
<protein>
    <submittedName>
        <fullName evidence="2">GCN5-related N-acetyltransferase</fullName>
    </submittedName>
</protein>
<dbReference type="STRING" id="402881.Plav_1269"/>